<dbReference type="Proteomes" id="UP001528411">
    <property type="component" value="Unassembled WGS sequence"/>
</dbReference>
<keyword evidence="2" id="KW-1185">Reference proteome</keyword>
<dbReference type="Pfam" id="PF09932">
    <property type="entry name" value="DUF2164"/>
    <property type="match status" value="1"/>
</dbReference>
<dbReference type="EMBL" id="JAQOMS010000002">
    <property type="protein sequence ID" value="MDC2889898.1"/>
    <property type="molecule type" value="Genomic_DNA"/>
</dbReference>
<organism evidence="1 2">
    <name type="scientific">Psychrosphaera algicola</name>
    <dbReference type="NCBI Taxonomy" id="3023714"/>
    <lineage>
        <taxon>Bacteria</taxon>
        <taxon>Pseudomonadati</taxon>
        <taxon>Pseudomonadota</taxon>
        <taxon>Gammaproteobacteria</taxon>
        <taxon>Alteromonadales</taxon>
        <taxon>Pseudoalteromonadaceae</taxon>
        <taxon>Psychrosphaera</taxon>
    </lineage>
</organism>
<proteinExistence type="predicted"/>
<protein>
    <submittedName>
        <fullName evidence="1">DUF2164 domain-containing protein</fullName>
    </submittedName>
</protein>
<evidence type="ECO:0000313" key="1">
    <source>
        <dbReference type="EMBL" id="MDC2889898.1"/>
    </source>
</evidence>
<dbReference type="RefSeq" id="WP_215964598.1">
    <property type="nucleotide sequence ID" value="NZ_JAQOMS010000002.1"/>
</dbReference>
<comment type="caution">
    <text evidence="1">The sequence shown here is derived from an EMBL/GenBank/DDBJ whole genome shotgun (WGS) entry which is preliminary data.</text>
</comment>
<sequence>MSNITFKKSEQEIIISKIQNYFESQLDQEIGQFEAGFLLDFFAEQIGDHFYNQGLTDARAIISEKVATIDDELYAIEKITDI</sequence>
<accession>A0ABT5FEG8</accession>
<reference evidence="1 2" key="1">
    <citation type="submission" date="2023-01" db="EMBL/GenBank/DDBJ databases">
        <title>Psychrosphaera sp. nov., isolated from marine algae.</title>
        <authorList>
            <person name="Bayburt H."/>
            <person name="Choi B.J."/>
            <person name="Kim J.M."/>
            <person name="Choi D.G."/>
            <person name="Jeon C.O."/>
        </authorList>
    </citation>
    <scope>NUCLEOTIDE SEQUENCE [LARGE SCALE GENOMIC DNA]</scope>
    <source>
        <strain evidence="1 2">G1-22</strain>
    </source>
</reference>
<name>A0ABT5FEG8_9GAMM</name>
<dbReference type="InterPro" id="IPR018680">
    <property type="entry name" value="DUF2164"/>
</dbReference>
<gene>
    <name evidence="1" type="ORF">PN838_15400</name>
</gene>
<evidence type="ECO:0000313" key="2">
    <source>
        <dbReference type="Proteomes" id="UP001528411"/>
    </source>
</evidence>